<reference evidence="4" key="2">
    <citation type="submission" date="2025-09" db="UniProtKB">
        <authorList>
            <consortium name="Ensembl"/>
        </authorList>
    </citation>
    <scope>IDENTIFICATION</scope>
</reference>
<dbReference type="PROSITE" id="PS00018">
    <property type="entry name" value="EF_HAND_1"/>
    <property type="match status" value="1"/>
</dbReference>
<dbReference type="GO" id="GO:0005509">
    <property type="term" value="F:calcium ion binding"/>
    <property type="evidence" value="ECO:0007669"/>
    <property type="project" value="InterPro"/>
</dbReference>
<dbReference type="InterPro" id="IPR013787">
    <property type="entry name" value="S100_Ca-bd_sub"/>
</dbReference>
<dbReference type="Pfam" id="PF01023">
    <property type="entry name" value="S_100"/>
    <property type="match status" value="1"/>
</dbReference>
<evidence type="ECO:0000256" key="1">
    <source>
        <dbReference type="ARBA" id="ARBA00022723"/>
    </source>
</evidence>
<dbReference type="SMART" id="SM01394">
    <property type="entry name" value="S_100"/>
    <property type="match status" value="1"/>
</dbReference>
<feature type="domain" description="EF-hand" evidence="3">
    <location>
        <begin position="52"/>
        <end position="76"/>
    </location>
</feature>
<dbReference type="InterPro" id="IPR011992">
    <property type="entry name" value="EF-hand-dom_pair"/>
</dbReference>
<dbReference type="Proteomes" id="UP000694565">
    <property type="component" value="Unplaced"/>
</dbReference>
<dbReference type="InterPro" id="IPR018247">
    <property type="entry name" value="EF_Hand_1_Ca_BS"/>
</dbReference>
<keyword evidence="5" id="KW-1185">Reference proteome</keyword>
<name>A0A8C2ZEI2_CYCLU</name>
<keyword evidence="1" id="KW-0479">Metal-binding</keyword>
<dbReference type="InterPro" id="IPR002048">
    <property type="entry name" value="EF_hand_dom"/>
</dbReference>
<proteinExistence type="predicted"/>
<dbReference type="AlphaFoldDB" id="A0A8C2ZEI2"/>
<dbReference type="Ensembl" id="ENSCLMT00005027292.1">
    <property type="protein sequence ID" value="ENSCLMP00005026138.1"/>
    <property type="gene ID" value="ENSCLMG00005012778.1"/>
</dbReference>
<evidence type="ECO:0000256" key="2">
    <source>
        <dbReference type="ARBA" id="ARBA00022837"/>
    </source>
</evidence>
<sequence length="95" mass="10570">SQNPLPLSTSICLIKETFDKYAKGEGDESTLTKGELTQLIKKELLGDVSRTKLDQDGDGVVNYMEYVTFLTISTVHLQGRMILKSSLKSIICLFI</sequence>
<dbReference type="SUPFAM" id="SSF47473">
    <property type="entry name" value="EF-hand"/>
    <property type="match status" value="1"/>
</dbReference>
<dbReference type="Gene3D" id="1.10.238.10">
    <property type="entry name" value="EF-hand"/>
    <property type="match status" value="1"/>
</dbReference>
<evidence type="ECO:0000259" key="3">
    <source>
        <dbReference type="PROSITE" id="PS50222"/>
    </source>
</evidence>
<accession>A0A8C2ZEI2</accession>
<evidence type="ECO:0000313" key="5">
    <source>
        <dbReference type="Proteomes" id="UP000694565"/>
    </source>
</evidence>
<keyword evidence="2" id="KW-0106">Calcium</keyword>
<evidence type="ECO:0000313" key="4">
    <source>
        <dbReference type="Ensembl" id="ENSCLMP00005026138.1"/>
    </source>
</evidence>
<dbReference type="GeneTree" id="ENSGT01150000287681"/>
<dbReference type="PROSITE" id="PS50222">
    <property type="entry name" value="EF_HAND_2"/>
    <property type="match status" value="1"/>
</dbReference>
<protein>
    <recommendedName>
        <fullName evidence="3">EF-hand domain-containing protein</fullName>
    </recommendedName>
</protein>
<organism evidence="4 5">
    <name type="scientific">Cyclopterus lumpus</name>
    <name type="common">Lumpsucker</name>
    <dbReference type="NCBI Taxonomy" id="8103"/>
    <lineage>
        <taxon>Eukaryota</taxon>
        <taxon>Metazoa</taxon>
        <taxon>Chordata</taxon>
        <taxon>Craniata</taxon>
        <taxon>Vertebrata</taxon>
        <taxon>Euteleostomi</taxon>
        <taxon>Actinopterygii</taxon>
        <taxon>Neopterygii</taxon>
        <taxon>Teleostei</taxon>
        <taxon>Neoteleostei</taxon>
        <taxon>Acanthomorphata</taxon>
        <taxon>Eupercaria</taxon>
        <taxon>Perciformes</taxon>
        <taxon>Cottioidei</taxon>
        <taxon>Cottales</taxon>
        <taxon>Cyclopteridae</taxon>
        <taxon>Cyclopterus</taxon>
    </lineage>
</organism>
<reference evidence="4" key="1">
    <citation type="submission" date="2025-08" db="UniProtKB">
        <authorList>
            <consortium name="Ensembl"/>
        </authorList>
    </citation>
    <scope>IDENTIFICATION</scope>
</reference>